<evidence type="ECO:0000313" key="5">
    <source>
        <dbReference type="Proteomes" id="UP000018679"/>
    </source>
</evidence>
<reference evidence="4 5" key="1">
    <citation type="journal article" date="2013" name="Genome Announc.">
        <title>Genome Sequences of 28 Bordetella pertussis U.S. Outbreak Strains Dating from 2010 to 2012.</title>
        <authorList>
            <person name="Harvill E.T."/>
            <person name="Goodfield L.L."/>
            <person name="Ivanov Y."/>
            <person name="Meyer J.A."/>
            <person name="Newth C."/>
            <person name="Cassiday P."/>
            <person name="Tondella M.L."/>
            <person name="Liao P."/>
            <person name="Zimmerman J."/>
            <person name="Meert K."/>
            <person name="Wessel D."/>
            <person name="Berger J."/>
            <person name="Dean J.M."/>
            <person name="Holubkov R."/>
            <person name="Burr J."/>
            <person name="Liu T."/>
            <person name="Brinkac L."/>
            <person name="Kim M."/>
            <person name="Losada L."/>
        </authorList>
    </citation>
    <scope>NUCLEOTIDE SEQUENCE [LARGE SCALE GENOMIC DNA]</scope>
    <source>
        <strain evidence="4 5">CHLA-26</strain>
    </source>
</reference>
<dbReference type="PROSITE" id="PS01227">
    <property type="entry name" value="UPF0012"/>
    <property type="match status" value="1"/>
</dbReference>
<dbReference type="PANTHER" id="PTHR23088:SF27">
    <property type="entry name" value="DEAMINATED GLUTATHIONE AMIDASE"/>
    <property type="match status" value="1"/>
</dbReference>
<dbReference type="Pfam" id="PF00795">
    <property type="entry name" value="CN_hydrolase"/>
    <property type="match status" value="1"/>
</dbReference>
<feature type="domain" description="CN hydrolase" evidence="3">
    <location>
        <begin position="28"/>
        <end position="273"/>
    </location>
</feature>
<dbReference type="PROSITE" id="PS50263">
    <property type="entry name" value="CN_HYDROLASE"/>
    <property type="match status" value="1"/>
</dbReference>
<dbReference type="CDD" id="cd07572">
    <property type="entry name" value="nit"/>
    <property type="match status" value="1"/>
</dbReference>
<accession>A0AAI9J5K4</accession>
<dbReference type="AlphaFoldDB" id="A0AAI9J5K4"/>
<evidence type="ECO:0000256" key="1">
    <source>
        <dbReference type="ARBA" id="ARBA00010613"/>
    </source>
</evidence>
<evidence type="ECO:0000259" key="3">
    <source>
        <dbReference type="PROSITE" id="PS50263"/>
    </source>
</evidence>
<protein>
    <submittedName>
        <fullName evidence="4">Hydrolase, carbon-nitrogen family</fullName>
    </submittedName>
</protein>
<comment type="caution">
    <text evidence="4">The sequence shown here is derived from an EMBL/GenBank/DDBJ whole genome shotgun (WGS) entry which is preliminary data.</text>
</comment>
<keyword evidence="2 4" id="KW-0378">Hydrolase</keyword>
<dbReference type="Proteomes" id="UP000018679">
    <property type="component" value="Unassembled WGS sequence"/>
</dbReference>
<proteinExistence type="inferred from homology"/>
<dbReference type="Gene3D" id="3.60.110.10">
    <property type="entry name" value="Carbon-nitrogen hydrolase"/>
    <property type="match status" value="1"/>
</dbReference>
<dbReference type="PANTHER" id="PTHR23088">
    <property type="entry name" value="NITRILASE-RELATED"/>
    <property type="match status" value="1"/>
</dbReference>
<dbReference type="InterPro" id="IPR036526">
    <property type="entry name" value="C-N_Hydrolase_sf"/>
</dbReference>
<dbReference type="InterPro" id="IPR001110">
    <property type="entry name" value="UPF0012_CS"/>
</dbReference>
<comment type="similarity">
    <text evidence="1">Belongs to the carbon-nitrogen hydrolase superfamily. NIT1/NIT2 family.</text>
</comment>
<gene>
    <name evidence="4" type="ORF">L566_1116</name>
</gene>
<dbReference type="InterPro" id="IPR003010">
    <property type="entry name" value="C-N_Hydrolase"/>
</dbReference>
<dbReference type="GO" id="GO:0016811">
    <property type="term" value="F:hydrolase activity, acting on carbon-nitrogen (but not peptide) bonds, in linear amides"/>
    <property type="evidence" value="ECO:0007669"/>
    <property type="project" value="InterPro"/>
</dbReference>
<organism evidence="4 5">
    <name type="scientific">Bordetella pertussis CHLA-26</name>
    <dbReference type="NCBI Taxonomy" id="1331284"/>
    <lineage>
        <taxon>Bacteria</taxon>
        <taxon>Pseudomonadati</taxon>
        <taxon>Pseudomonadota</taxon>
        <taxon>Betaproteobacteria</taxon>
        <taxon>Burkholderiales</taxon>
        <taxon>Alcaligenaceae</taxon>
        <taxon>Bordetella</taxon>
    </lineage>
</organism>
<evidence type="ECO:0000313" key="4">
    <source>
        <dbReference type="EMBL" id="ETH33202.1"/>
    </source>
</evidence>
<sequence length="291" mass="31741">MPGTVCFQLRKFLFHMTGDPRTDTTPSCRVAAIQMVSGPDVDENLAQAAELIGKAAQDGARLVALPEYFCFMGHTDTDKLAIKEESGYGKIQSFLSNISSQYGIWVVGGTLPLTSPDPQRVFNTTFVYGPGGQPAARYDKIHLFNFQRGAESYDEAIAIRPGKAVQVFDGPCGRVGLSVCYDLRFPELYRAMGTVDLILVPAAFTYTTGQAHWELLLRARAIENQCYVLAPAQGGRHSTGRRTWGHSMLVDPWGQVLDVLPEGPGVIGGTIEAARLAEVRASLPALRHRVL</sequence>
<dbReference type="InterPro" id="IPR045254">
    <property type="entry name" value="Nit1/2_C-N_Hydrolase"/>
</dbReference>
<dbReference type="SUPFAM" id="SSF56317">
    <property type="entry name" value="Carbon-nitrogen hydrolase"/>
    <property type="match status" value="1"/>
</dbReference>
<dbReference type="EMBL" id="AXSB02000003">
    <property type="protein sequence ID" value="ETH33202.1"/>
    <property type="molecule type" value="Genomic_DNA"/>
</dbReference>
<name>A0AAI9J5K4_BORPT</name>
<evidence type="ECO:0000256" key="2">
    <source>
        <dbReference type="ARBA" id="ARBA00022801"/>
    </source>
</evidence>